<comment type="PTM">
    <text evidence="5">The conversion to 3-oxoalanine (also known as C-formylglycine, FGly), of a serine or cysteine residue in prokaryotes and of a cysteine residue in eukaryotes, is critical for catalytic activity.</text>
</comment>
<dbReference type="AlphaFoldDB" id="A0A3D9SNS2"/>
<dbReference type="GO" id="GO:0030203">
    <property type="term" value="P:glycosaminoglycan metabolic process"/>
    <property type="evidence" value="ECO:0007669"/>
    <property type="project" value="InterPro"/>
</dbReference>
<organism evidence="8 9">
    <name type="scientific">Thermomonospora umbrina</name>
    <dbReference type="NCBI Taxonomy" id="111806"/>
    <lineage>
        <taxon>Bacteria</taxon>
        <taxon>Bacillati</taxon>
        <taxon>Actinomycetota</taxon>
        <taxon>Actinomycetes</taxon>
        <taxon>Streptosporangiales</taxon>
        <taxon>Thermomonosporaceae</taxon>
        <taxon>Thermomonospora</taxon>
    </lineage>
</organism>
<keyword evidence="4" id="KW-0325">Glycoprotein</keyword>
<evidence type="ECO:0000256" key="5">
    <source>
        <dbReference type="PIRSR" id="PIRSR036666-50"/>
    </source>
</evidence>
<proteinExistence type="inferred from homology"/>
<evidence type="ECO:0000313" key="9">
    <source>
        <dbReference type="Proteomes" id="UP000256661"/>
    </source>
</evidence>
<dbReference type="CDD" id="cd16147">
    <property type="entry name" value="G6S"/>
    <property type="match status" value="1"/>
</dbReference>
<dbReference type="InterPro" id="IPR012251">
    <property type="entry name" value="GlcNAc_6-SO4ase"/>
</dbReference>
<dbReference type="RefSeq" id="WP_116023096.1">
    <property type="nucleotide sequence ID" value="NZ_QTTT01000001.1"/>
</dbReference>
<protein>
    <submittedName>
        <fullName evidence="8">Arylsulfatase A-like enzyme</fullName>
    </submittedName>
</protein>
<accession>A0A3D9SNS2</accession>
<comment type="caution">
    <text evidence="8">The sequence shown here is derived from an EMBL/GenBank/DDBJ whole genome shotgun (WGS) entry which is preliminary data.</text>
</comment>
<evidence type="ECO:0000256" key="3">
    <source>
        <dbReference type="ARBA" id="ARBA00022801"/>
    </source>
</evidence>
<feature type="modified residue" description="3-oxoalanine (Cys)" evidence="5">
    <location>
        <position position="88"/>
    </location>
</feature>
<dbReference type="EMBL" id="QTTT01000001">
    <property type="protein sequence ID" value="REE97626.1"/>
    <property type="molecule type" value="Genomic_DNA"/>
</dbReference>
<dbReference type="Pfam" id="PF00884">
    <property type="entry name" value="Sulfatase"/>
    <property type="match status" value="1"/>
</dbReference>
<evidence type="ECO:0000313" key="8">
    <source>
        <dbReference type="EMBL" id="REE97626.1"/>
    </source>
</evidence>
<name>A0A3D9SNS2_9ACTN</name>
<dbReference type="InterPro" id="IPR024607">
    <property type="entry name" value="Sulfatase_CS"/>
</dbReference>
<evidence type="ECO:0000259" key="7">
    <source>
        <dbReference type="Pfam" id="PF00884"/>
    </source>
</evidence>
<evidence type="ECO:0000256" key="1">
    <source>
        <dbReference type="ARBA" id="ARBA00008779"/>
    </source>
</evidence>
<comment type="similarity">
    <text evidence="1">Belongs to the sulfatase family.</text>
</comment>
<dbReference type="Gene3D" id="3.40.720.10">
    <property type="entry name" value="Alkaline Phosphatase, subunit A"/>
    <property type="match status" value="1"/>
</dbReference>
<gene>
    <name evidence="8" type="ORF">DFJ69_3099</name>
</gene>
<evidence type="ECO:0000256" key="4">
    <source>
        <dbReference type="ARBA" id="ARBA00023180"/>
    </source>
</evidence>
<dbReference type="InterPro" id="IPR000917">
    <property type="entry name" value="Sulfatase_N"/>
</dbReference>
<dbReference type="PANTHER" id="PTHR43108">
    <property type="entry name" value="N-ACETYLGLUCOSAMINE-6-SULFATASE FAMILY MEMBER"/>
    <property type="match status" value="1"/>
</dbReference>
<dbReference type="SUPFAM" id="SSF53649">
    <property type="entry name" value="Alkaline phosphatase-like"/>
    <property type="match status" value="1"/>
</dbReference>
<keyword evidence="9" id="KW-1185">Reference proteome</keyword>
<dbReference type="InterPro" id="IPR017850">
    <property type="entry name" value="Alkaline_phosphatase_core_sf"/>
</dbReference>
<dbReference type="PROSITE" id="PS00149">
    <property type="entry name" value="SULFATASE_2"/>
    <property type="match status" value="1"/>
</dbReference>
<keyword evidence="2 6" id="KW-0732">Signal</keyword>
<dbReference type="PIRSF" id="PIRSF036666">
    <property type="entry name" value="G6S"/>
    <property type="match status" value="1"/>
</dbReference>
<dbReference type="PANTHER" id="PTHR43108:SF8">
    <property type="entry name" value="SD21168P"/>
    <property type="match status" value="1"/>
</dbReference>
<feature type="chain" id="PRO_5017771367" evidence="6">
    <location>
        <begin position="26"/>
        <end position="521"/>
    </location>
</feature>
<sequence length="521" mass="57275">MDVSTRWRLPAALAVTLMVALTAVAEPLGTRASHAATRPNIVVIMTDDHSENDATAGGTWLDHLPKTKRLLADQGTTFVNSYATYSWCCPSRATLLTGQYPHNHGVLSNSLPDGGYPKLRGGQTLPVWLKNAGYRTAHIGKYLNGYMAGVETQAEVDAHPQRHIPPGWTDWWGAPGWGTYKMWGHWLNANGVLMPYGQQDGDPQSKDPVNYQPDVYARIATRFLDQHAPSAAPFMLSIAPASPHGEIDVKRGDGTTIWYPRPAPRHVGRYATAELPRDPNFNEADVSDKPRHIRELNGGQPISEATVNDRMTVRYRNRLEALLAIDDLVEQVVNRLAALGELDDTLIVFASDNGFLQGAHRVVGDKIHPYEDSIRVPLVMRGPGMAANRRFTEPVANIDLAPTILDAANVTAGIPMDGHSLFQTATLPDPRGVLVETGPRTDGSRWYQAIRGERYLYVEHSTGERELYDLQVDPHQLDSRHDDPALAAVRQDLTTRLHFLRDCGKAGKPVCPGAAGTDPDS</sequence>
<dbReference type="Proteomes" id="UP000256661">
    <property type="component" value="Unassembled WGS sequence"/>
</dbReference>
<dbReference type="GO" id="GO:0008449">
    <property type="term" value="F:N-acetylglucosamine-6-sulfatase activity"/>
    <property type="evidence" value="ECO:0007669"/>
    <property type="project" value="InterPro"/>
</dbReference>
<dbReference type="OrthoDB" id="9777306at2"/>
<evidence type="ECO:0000256" key="2">
    <source>
        <dbReference type="ARBA" id="ARBA00022729"/>
    </source>
</evidence>
<evidence type="ECO:0000256" key="6">
    <source>
        <dbReference type="SAM" id="SignalP"/>
    </source>
</evidence>
<feature type="domain" description="Sulfatase N-terminal" evidence="7">
    <location>
        <begin position="39"/>
        <end position="410"/>
    </location>
</feature>
<feature type="signal peptide" evidence="6">
    <location>
        <begin position="1"/>
        <end position="25"/>
    </location>
</feature>
<keyword evidence="3" id="KW-0378">Hydrolase</keyword>
<reference evidence="8 9" key="1">
    <citation type="submission" date="2018-08" db="EMBL/GenBank/DDBJ databases">
        <title>Sequencing the genomes of 1000 actinobacteria strains.</title>
        <authorList>
            <person name="Klenk H.-P."/>
        </authorList>
    </citation>
    <scope>NUCLEOTIDE SEQUENCE [LARGE SCALE GENOMIC DNA]</scope>
    <source>
        <strain evidence="8 9">DSM 43927</strain>
    </source>
</reference>